<comment type="caution">
    <text evidence="2">The sequence shown here is derived from an EMBL/GenBank/DDBJ whole genome shotgun (WGS) entry which is preliminary data.</text>
</comment>
<evidence type="ECO:0000313" key="2">
    <source>
        <dbReference type="EMBL" id="MPM56347.1"/>
    </source>
</evidence>
<accession>A0A645ATF0</accession>
<dbReference type="AlphaFoldDB" id="A0A645ATF0"/>
<keyword evidence="1" id="KW-1133">Transmembrane helix</keyword>
<gene>
    <name evidence="2" type="ORF">SDC9_103149</name>
</gene>
<name>A0A645ATF0_9ZZZZ</name>
<protein>
    <submittedName>
        <fullName evidence="2">Uncharacterized protein</fullName>
    </submittedName>
</protein>
<reference evidence="2" key="1">
    <citation type="submission" date="2019-08" db="EMBL/GenBank/DDBJ databases">
        <authorList>
            <person name="Kucharzyk K."/>
            <person name="Murdoch R.W."/>
            <person name="Higgins S."/>
            <person name="Loffler F."/>
        </authorList>
    </citation>
    <scope>NUCLEOTIDE SEQUENCE</scope>
</reference>
<feature type="transmembrane region" description="Helical" evidence="1">
    <location>
        <begin position="34"/>
        <end position="53"/>
    </location>
</feature>
<sequence>MRAFELLGILFAFVVIILIDMPKLKTTANKRKYMVVYYSIVAVSLVLGILEFFEILPDYYEVMVSFFQKMTGIQ</sequence>
<keyword evidence="1" id="KW-0472">Membrane</keyword>
<organism evidence="2">
    <name type="scientific">bioreactor metagenome</name>
    <dbReference type="NCBI Taxonomy" id="1076179"/>
    <lineage>
        <taxon>unclassified sequences</taxon>
        <taxon>metagenomes</taxon>
        <taxon>ecological metagenomes</taxon>
    </lineage>
</organism>
<feature type="transmembrane region" description="Helical" evidence="1">
    <location>
        <begin position="6"/>
        <end position="22"/>
    </location>
</feature>
<evidence type="ECO:0000256" key="1">
    <source>
        <dbReference type="SAM" id="Phobius"/>
    </source>
</evidence>
<dbReference type="EMBL" id="VSSQ01015714">
    <property type="protein sequence ID" value="MPM56347.1"/>
    <property type="molecule type" value="Genomic_DNA"/>
</dbReference>
<proteinExistence type="predicted"/>
<keyword evidence="1" id="KW-0812">Transmembrane</keyword>